<keyword evidence="8 14" id="KW-0862">Zinc</keyword>
<feature type="binding site" evidence="14">
    <location>
        <position position="411"/>
    </location>
    <ligand>
        <name>Zn(2+)</name>
        <dbReference type="ChEBI" id="CHEBI:29105"/>
    </ligand>
</feature>
<keyword evidence="4 14" id="KW-0436">Ligase</keyword>
<evidence type="ECO:0000256" key="4">
    <source>
        <dbReference type="ARBA" id="ARBA00022598"/>
    </source>
</evidence>
<feature type="binding site" evidence="14">
    <location>
        <position position="177"/>
    </location>
    <ligand>
        <name>NAD(+)</name>
        <dbReference type="ChEBI" id="CHEBI:57540"/>
    </ligand>
</feature>
<dbReference type="InterPro" id="IPR004150">
    <property type="entry name" value="NAD_DNA_ligase_OB"/>
</dbReference>
<proteinExistence type="inferred from homology"/>
<evidence type="ECO:0000313" key="17">
    <source>
        <dbReference type="EMBL" id="SEO70228.1"/>
    </source>
</evidence>
<evidence type="ECO:0000256" key="5">
    <source>
        <dbReference type="ARBA" id="ARBA00022705"/>
    </source>
</evidence>
<evidence type="ECO:0000256" key="11">
    <source>
        <dbReference type="ARBA" id="ARBA00023204"/>
    </source>
</evidence>
<dbReference type="PANTHER" id="PTHR23389">
    <property type="entry name" value="CHROMOSOME TRANSMISSION FIDELITY FACTOR 18"/>
    <property type="match status" value="1"/>
</dbReference>
<evidence type="ECO:0000259" key="16">
    <source>
        <dbReference type="PROSITE" id="PS50172"/>
    </source>
</evidence>
<dbReference type="FunFam" id="1.10.287.610:FF:000002">
    <property type="entry name" value="DNA ligase"/>
    <property type="match status" value="1"/>
</dbReference>
<dbReference type="PROSITE" id="PS01056">
    <property type="entry name" value="DNA_LIGASE_N2"/>
    <property type="match status" value="1"/>
</dbReference>
<evidence type="ECO:0000256" key="12">
    <source>
        <dbReference type="ARBA" id="ARBA00034005"/>
    </source>
</evidence>
<dbReference type="GO" id="GO:0006260">
    <property type="term" value="P:DNA replication"/>
    <property type="evidence" value="ECO:0007669"/>
    <property type="project" value="UniProtKB-KW"/>
</dbReference>
<dbReference type="SUPFAM" id="SSF47781">
    <property type="entry name" value="RuvA domain 2-like"/>
    <property type="match status" value="1"/>
</dbReference>
<dbReference type="PROSITE" id="PS50172">
    <property type="entry name" value="BRCT"/>
    <property type="match status" value="1"/>
</dbReference>
<dbReference type="PIRSF" id="PIRSF001604">
    <property type="entry name" value="LigA"/>
    <property type="match status" value="1"/>
</dbReference>
<evidence type="ECO:0000256" key="14">
    <source>
        <dbReference type="HAMAP-Rule" id="MF_01588"/>
    </source>
</evidence>
<dbReference type="Gene3D" id="1.10.287.610">
    <property type="entry name" value="Helix hairpin bin"/>
    <property type="match status" value="1"/>
</dbReference>
<dbReference type="SUPFAM" id="SSF56091">
    <property type="entry name" value="DNA ligase/mRNA capping enzyme, catalytic domain"/>
    <property type="match status" value="1"/>
</dbReference>
<feature type="binding site" evidence="14">
    <location>
        <begin position="37"/>
        <end position="41"/>
    </location>
    <ligand>
        <name>NAD(+)</name>
        <dbReference type="ChEBI" id="CHEBI:57540"/>
    </ligand>
</feature>
<dbReference type="Gene3D" id="6.20.10.30">
    <property type="match status" value="1"/>
</dbReference>
<feature type="active site" description="N6-AMP-lysine intermediate" evidence="14">
    <location>
        <position position="119"/>
    </location>
</feature>
<evidence type="ECO:0000256" key="15">
    <source>
        <dbReference type="RuleBase" id="RU000618"/>
    </source>
</evidence>
<feature type="binding site" evidence="14">
    <location>
        <begin position="86"/>
        <end position="87"/>
    </location>
    <ligand>
        <name>NAD(+)</name>
        <dbReference type="ChEBI" id="CHEBI:57540"/>
    </ligand>
</feature>
<dbReference type="InterPro" id="IPR036420">
    <property type="entry name" value="BRCT_dom_sf"/>
</dbReference>
<dbReference type="InterPro" id="IPR004149">
    <property type="entry name" value="Znf_DNAligase_C4"/>
</dbReference>
<dbReference type="STRING" id="406100.SAMN04488052_102274"/>
<feature type="binding site" evidence="14">
    <location>
        <position position="117"/>
    </location>
    <ligand>
        <name>NAD(+)</name>
        <dbReference type="ChEBI" id="CHEBI:57540"/>
    </ligand>
</feature>
<reference evidence="17 18" key="1">
    <citation type="submission" date="2016-10" db="EMBL/GenBank/DDBJ databases">
        <authorList>
            <person name="de Groot N.N."/>
        </authorList>
    </citation>
    <scope>NUCLEOTIDE SEQUENCE [LARGE SCALE GENOMIC DNA]</scope>
    <source>
        <strain evidence="17 18">CGMCC 1.6291</strain>
    </source>
</reference>
<dbReference type="SMART" id="SM00532">
    <property type="entry name" value="LIGANc"/>
    <property type="match status" value="1"/>
</dbReference>
<comment type="similarity">
    <text evidence="13 14">Belongs to the NAD-dependent DNA ligase family. LigA subfamily.</text>
</comment>
<dbReference type="Pfam" id="PF12826">
    <property type="entry name" value="HHH_2"/>
    <property type="match status" value="1"/>
</dbReference>
<evidence type="ECO:0000313" key="18">
    <source>
        <dbReference type="Proteomes" id="UP000199657"/>
    </source>
</evidence>
<dbReference type="NCBIfam" id="TIGR00575">
    <property type="entry name" value="dnlj"/>
    <property type="match status" value="1"/>
</dbReference>
<evidence type="ECO:0000256" key="13">
    <source>
        <dbReference type="ARBA" id="ARBA00060881"/>
    </source>
</evidence>
<keyword evidence="7 14" id="KW-0227">DNA damage</keyword>
<evidence type="ECO:0000256" key="2">
    <source>
        <dbReference type="ARBA" id="ARBA00012722"/>
    </source>
</evidence>
<evidence type="ECO:0000256" key="1">
    <source>
        <dbReference type="ARBA" id="ARBA00004067"/>
    </source>
</evidence>
<dbReference type="CDD" id="cd17748">
    <property type="entry name" value="BRCT_DNA_ligase_like"/>
    <property type="match status" value="1"/>
</dbReference>
<dbReference type="EMBL" id="FOEG01000002">
    <property type="protein sequence ID" value="SEO70228.1"/>
    <property type="molecule type" value="Genomic_DNA"/>
</dbReference>
<organism evidence="17 18">
    <name type="scientific">Aquisalimonas asiatica</name>
    <dbReference type="NCBI Taxonomy" id="406100"/>
    <lineage>
        <taxon>Bacteria</taxon>
        <taxon>Pseudomonadati</taxon>
        <taxon>Pseudomonadota</taxon>
        <taxon>Gammaproteobacteria</taxon>
        <taxon>Chromatiales</taxon>
        <taxon>Ectothiorhodospiraceae</taxon>
        <taxon>Aquisalimonas</taxon>
    </lineage>
</organism>
<dbReference type="InterPro" id="IPR010994">
    <property type="entry name" value="RuvA_2-like"/>
</dbReference>
<feature type="binding site" evidence="14">
    <location>
        <position position="317"/>
    </location>
    <ligand>
        <name>NAD(+)</name>
        <dbReference type="ChEBI" id="CHEBI:57540"/>
    </ligand>
</feature>
<dbReference type="FunFam" id="2.40.50.140:FF:000012">
    <property type="entry name" value="DNA ligase"/>
    <property type="match status" value="1"/>
</dbReference>
<dbReference type="PROSITE" id="PS01055">
    <property type="entry name" value="DNA_LIGASE_N1"/>
    <property type="match status" value="1"/>
</dbReference>
<dbReference type="InterPro" id="IPR041663">
    <property type="entry name" value="DisA/LigA_HHH"/>
</dbReference>
<dbReference type="HAMAP" id="MF_01588">
    <property type="entry name" value="DNA_ligase_A"/>
    <property type="match status" value="1"/>
</dbReference>
<dbReference type="AlphaFoldDB" id="A0A1H8RVP9"/>
<feature type="binding site" evidence="14">
    <location>
        <position position="414"/>
    </location>
    <ligand>
        <name>Zn(2+)</name>
        <dbReference type="ChEBI" id="CHEBI:29105"/>
    </ligand>
</feature>
<dbReference type="Pfam" id="PF01653">
    <property type="entry name" value="DNA_ligase_aden"/>
    <property type="match status" value="1"/>
</dbReference>
<dbReference type="SUPFAM" id="SSF52113">
    <property type="entry name" value="BRCT domain"/>
    <property type="match status" value="1"/>
</dbReference>
<feature type="domain" description="BRCT" evidence="16">
    <location>
        <begin position="688"/>
        <end position="766"/>
    </location>
</feature>
<comment type="cofactor">
    <cofactor evidence="14">
        <name>Mg(2+)</name>
        <dbReference type="ChEBI" id="CHEBI:18420"/>
    </cofactor>
    <cofactor evidence="14">
        <name>Mn(2+)</name>
        <dbReference type="ChEBI" id="CHEBI:29035"/>
    </cofactor>
</comment>
<keyword evidence="11 14" id="KW-0234">DNA repair</keyword>
<sequence length="766" mass="82796">MSASSLEQARGRVAELRTQIDEHNHRYHVLDAPVLADAEYDALLRELQGLEAQYPQLVTPDSPTQRVGAAPSEGFGEVVHGLPMLSLDNAFDADELREFDRRVRERGSVAAVTYIGEPKLDGLSLSVRYEDGLLVQAGTRGDGRVGEDITNNVRTVGSVPLRLRGDNPPARLEVRGEVVIRRQDFETLNASRLDNGERPFANPRNAAAGSLRQLDPRIAAQRPLTLFAFGVGECSASLGDTHWQVLEQLRAWGFRVNREVRRLEGVDGCLGFYEELLERRDSLDYEIDGVVFKVDDLRLRETLGFTARAPRWAIASKLPAREATTRVRRILPSVGRTGAITPVAELEPVEVGGVTVGRATLHNLDELRRKDVREGDTVMVRRAGDVIPEIVSVVQEARPEGAEPWEMPTACPVCGSEVIRPEGEVDYRCIGSMQCPAQLKESIRHFASRRALDIEGLGDKVAEQLVDTGLVGELADVFTLKKAKVLALDGFADVSAGNLIAAVEARRRIPLDRLLYAIGIPGVGDDTARLLATQVGDLDFIRRAHPVLLALIPGIGRTMGEEIRAFFADERNAGGLDRLLGLVKITGEDGFAAAYADAISAAAIITELGLPRVGPKRAAELAGKADHLEELAALPVQRLPVSGADAERVRQALQDLQPVLAEVDALLLEKYLHWTSDRSSARIQGGAAAASPLAGKTFVLTGTLEGMSRDQAKARIEAQGGKVTGIVSGKTDYVVAGEAAGSKRAKAEELGVAILDEAGLERLLDG</sequence>
<dbReference type="Pfam" id="PF00533">
    <property type="entry name" value="BRCT"/>
    <property type="match status" value="1"/>
</dbReference>
<evidence type="ECO:0000256" key="6">
    <source>
        <dbReference type="ARBA" id="ARBA00022723"/>
    </source>
</evidence>
<dbReference type="InterPro" id="IPR013839">
    <property type="entry name" value="DNAligase_adenylation"/>
</dbReference>
<dbReference type="InterPro" id="IPR013840">
    <property type="entry name" value="DNAligase_N"/>
</dbReference>
<comment type="catalytic activity">
    <reaction evidence="12 14 15">
        <text>NAD(+) + (deoxyribonucleotide)n-3'-hydroxyl + 5'-phospho-(deoxyribonucleotide)m = (deoxyribonucleotide)n+m + AMP + beta-nicotinamide D-nucleotide.</text>
        <dbReference type="EC" id="6.5.1.2"/>
    </reaction>
</comment>
<dbReference type="SMART" id="SM00292">
    <property type="entry name" value="BRCT"/>
    <property type="match status" value="1"/>
</dbReference>
<keyword evidence="10 14" id="KW-0520">NAD</keyword>
<accession>A0A1H8RVP9</accession>
<dbReference type="Gene3D" id="2.40.50.140">
    <property type="entry name" value="Nucleic acid-binding proteins"/>
    <property type="match status" value="1"/>
</dbReference>
<dbReference type="CDD" id="cd00114">
    <property type="entry name" value="LIGANc"/>
    <property type="match status" value="1"/>
</dbReference>
<evidence type="ECO:0000256" key="9">
    <source>
        <dbReference type="ARBA" id="ARBA00022842"/>
    </source>
</evidence>
<dbReference type="Gene3D" id="3.30.470.30">
    <property type="entry name" value="DNA ligase/mRNA capping enzyme"/>
    <property type="match status" value="1"/>
</dbReference>
<dbReference type="InterPro" id="IPR003583">
    <property type="entry name" value="Hlx-hairpin-Hlx_DNA-bd_motif"/>
</dbReference>
<dbReference type="EC" id="6.5.1.2" evidence="2 14"/>
<dbReference type="InterPro" id="IPR001679">
    <property type="entry name" value="DNA_ligase"/>
</dbReference>
<dbReference type="GO" id="GO:0005829">
    <property type="term" value="C:cytosol"/>
    <property type="evidence" value="ECO:0007669"/>
    <property type="project" value="TreeGrafter"/>
</dbReference>
<dbReference type="FunFam" id="3.30.470.30:FF:000001">
    <property type="entry name" value="DNA ligase"/>
    <property type="match status" value="1"/>
</dbReference>
<feature type="binding site" evidence="14">
    <location>
        <position position="429"/>
    </location>
    <ligand>
        <name>Zn(2+)</name>
        <dbReference type="ChEBI" id="CHEBI:29105"/>
    </ligand>
</feature>
<gene>
    <name evidence="14" type="primary">ligA</name>
    <name evidence="17" type="ORF">SAMN04488052_102274</name>
</gene>
<evidence type="ECO:0000256" key="7">
    <source>
        <dbReference type="ARBA" id="ARBA00022763"/>
    </source>
</evidence>
<dbReference type="GO" id="GO:0003677">
    <property type="term" value="F:DNA binding"/>
    <property type="evidence" value="ECO:0007669"/>
    <property type="project" value="InterPro"/>
</dbReference>
<dbReference type="GO" id="GO:0046872">
    <property type="term" value="F:metal ion binding"/>
    <property type="evidence" value="ECO:0007669"/>
    <property type="project" value="UniProtKB-KW"/>
</dbReference>
<protein>
    <recommendedName>
        <fullName evidence="3 14">DNA ligase</fullName>
        <ecNumber evidence="2 14">6.5.1.2</ecNumber>
    </recommendedName>
    <alternativeName>
        <fullName evidence="14">Polydeoxyribonucleotide synthase [NAD(+)]</fullName>
    </alternativeName>
</protein>
<dbReference type="Pfam" id="PF03120">
    <property type="entry name" value="OB_DNA_ligase"/>
    <property type="match status" value="1"/>
</dbReference>
<feature type="binding site" evidence="14">
    <location>
        <position position="435"/>
    </location>
    <ligand>
        <name>Zn(2+)</name>
        <dbReference type="ChEBI" id="CHEBI:29105"/>
    </ligand>
</feature>
<evidence type="ECO:0000256" key="8">
    <source>
        <dbReference type="ARBA" id="ARBA00022833"/>
    </source>
</evidence>
<feature type="binding site" evidence="14">
    <location>
        <position position="140"/>
    </location>
    <ligand>
        <name>NAD(+)</name>
        <dbReference type="ChEBI" id="CHEBI:57540"/>
    </ligand>
</feature>
<dbReference type="InterPro" id="IPR018239">
    <property type="entry name" value="DNA_ligase_AS"/>
</dbReference>
<dbReference type="OrthoDB" id="9759736at2"/>
<dbReference type="RefSeq" id="WP_091641865.1">
    <property type="nucleotide sequence ID" value="NZ_FOEG01000002.1"/>
</dbReference>
<dbReference type="Pfam" id="PF14520">
    <property type="entry name" value="HHH_5"/>
    <property type="match status" value="1"/>
</dbReference>
<name>A0A1H8RVP9_9GAMM</name>
<dbReference type="Gene3D" id="1.10.150.20">
    <property type="entry name" value="5' to 3' exonuclease, C-terminal subdomain"/>
    <property type="match status" value="2"/>
</dbReference>
<dbReference type="Pfam" id="PF03119">
    <property type="entry name" value="DNA_ligase_ZBD"/>
    <property type="match status" value="1"/>
</dbReference>
<dbReference type="GO" id="GO:0006281">
    <property type="term" value="P:DNA repair"/>
    <property type="evidence" value="ECO:0007669"/>
    <property type="project" value="UniProtKB-KW"/>
</dbReference>
<keyword evidence="5 14" id="KW-0235">DNA replication</keyword>
<dbReference type="GO" id="GO:0003911">
    <property type="term" value="F:DNA ligase (NAD+) activity"/>
    <property type="evidence" value="ECO:0007669"/>
    <property type="project" value="UniProtKB-UniRule"/>
</dbReference>
<dbReference type="NCBIfam" id="NF005932">
    <property type="entry name" value="PRK07956.1"/>
    <property type="match status" value="1"/>
</dbReference>
<evidence type="ECO:0000256" key="10">
    <source>
        <dbReference type="ARBA" id="ARBA00023027"/>
    </source>
</evidence>
<keyword evidence="9 14" id="KW-0460">Magnesium</keyword>
<dbReference type="Gene3D" id="3.40.50.10190">
    <property type="entry name" value="BRCT domain"/>
    <property type="match status" value="1"/>
</dbReference>
<dbReference type="SMART" id="SM00278">
    <property type="entry name" value="HhH1"/>
    <property type="match status" value="5"/>
</dbReference>
<dbReference type="InterPro" id="IPR033136">
    <property type="entry name" value="DNA_ligase_CS"/>
</dbReference>
<keyword evidence="18" id="KW-1185">Reference proteome</keyword>
<comment type="function">
    <text evidence="1 14">DNA ligase that catalyzes the formation of phosphodiester linkages between 5'-phosphoryl and 3'-hydroxyl groups in double-stranded DNA using NAD as a coenzyme and as the energy source for the reaction. It is essential for DNA replication and repair of damaged DNA.</text>
</comment>
<dbReference type="SUPFAM" id="SSF50249">
    <property type="entry name" value="Nucleic acid-binding proteins"/>
    <property type="match status" value="1"/>
</dbReference>
<dbReference type="InterPro" id="IPR001357">
    <property type="entry name" value="BRCT_dom"/>
</dbReference>
<dbReference type="PANTHER" id="PTHR23389:SF9">
    <property type="entry name" value="DNA LIGASE"/>
    <property type="match status" value="1"/>
</dbReference>
<dbReference type="Proteomes" id="UP000199657">
    <property type="component" value="Unassembled WGS sequence"/>
</dbReference>
<dbReference type="FunFam" id="1.10.150.20:FF:000007">
    <property type="entry name" value="DNA ligase"/>
    <property type="match status" value="1"/>
</dbReference>
<feature type="binding site" evidence="14">
    <location>
        <position position="293"/>
    </location>
    <ligand>
        <name>NAD(+)</name>
        <dbReference type="ChEBI" id="CHEBI:57540"/>
    </ligand>
</feature>
<keyword evidence="6 14" id="KW-0479">Metal-binding</keyword>
<keyword evidence="14" id="KW-0464">Manganese</keyword>
<evidence type="ECO:0000256" key="3">
    <source>
        <dbReference type="ARBA" id="ARBA00013308"/>
    </source>
</evidence>
<dbReference type="InterPro" id="IPR012340">
    <property type="entry name" value="NA-bd_OB-fold"/>
</dbReference>